<proteinExistence type="predicted"/>
<protein>
    <submittedName>
        <fullName evidence="1">Flagellar hook-associated protein FlgL</fullName>
    </submittedName>
</protein>
<dbReference type="SUPFAM" id="SSF64518">
    <property type="entry name" value="Phase 1 flagellin"/>
    <property type="match status" value="1"/>
</dbReference>
<evidence type="ECO:0000313" key="1">
    <source>
        <dbReference type="EMBL" id="SLN51732.1"/>
    </source>
</evidence>
<gene>
    <name evidence="1" type="ORF">PAM7971_02568</name>
</gene>
<keyword evidence="1" id="KW-0282">Flagellum</keyword>
<dbReference type="Proteomes" id="UP000193307">
    <property type="component" value="Unassembled WGS sequence"/>
</dbReference>
<organism evidence="1 2">
    <name type="scientific">Pacificibacter marinus</name>
    <dbReference type="NCBI Taxonomy" id="658057"/>
    <lineage>
        <taxon>Bacteria</taxon>
        <taxon>Pseudomonadati</taxon>
        <taxon>Pseudomonadota</taxon>
        <taxon>Alphaproteobacteria</taxon>
        <taxon>Rhodobacterales</taxon>
        <taxon>Roseobacteraceae</taxon>
        <taxon>Pacificibacter</taxon>
    </lineage>
</organism>
<keyword evidence="2" id="KW-1185">Reference proteome</keyword>
<reference evidence="1 2" key="1">
    <citation type="submission" date="2017-03" db="EMBL/GenBank/DDBJ databases">
        <authorList>
            <person name="Afonso C.L."/>
            <person name="Miller P.J."/>
            <person name="Scott M.A."/>
            <person name="Spackman E."/>
            <person name="Goraichik I."/>
            <person name="Dimitrov K.M."/>
            <person name="Suarez D.L."/>
            <person name="Swayne D.E."/>
        </authorList>
    </citation>
    <scope>NUCLEOTIDE SEQUENCE [LARGE SCALE GENOMIC DNA]</scope>
    <source>
        <strain evidence="1 2">CECT 7971</strain>
    </source>
</reference>
<dbReference type="EMBL" id="FWFW01000008">
    <property type="protein sequence ID" value="SLN51732.1"/>
    <property type="molecule type" value="Genomic_DNA"/>
</dbReference>
<dbReference type="STRING" id="658057.SAMN04488032_11089"/>
<dbReference type="OrthoDB" id="7312911at2"/>
<dbReference type="RefSeq" id="WP_085849694.1">
    <property type="nucleotide sequence ID" value="NZ_FNZV01000010.1"/>
</dbReference>
<dbReference type="Gene3D" id="1.20.1330.10">
    <property type="entry name" value="f41 fragment of flagellin, N-terminal domain"/>
    <property type="match status" value="1"/>
</dbReference>
<accession>A0A1Y5SYN1</accession>
<sequence>MNSISYGDLASSLKNMRLTSQVKQNLERYNYEVASGQKSDLREAVSGDFTPLASLERSIRSLGAYSSAVTEAELFTSSLQSVLGAVSDQISDASANLLAVSDMDQPMTIGVMARDARGKLDSVVSVLNTRVGGRALMGGAATGSAPLASSNEMMAEIEALVLGEVDAAGVITVVDDWFNAVGGGFETNGYLGSQNDLTPFALNENQRAAIDIKADDQSIRDTLKGLVLASLVNEGILEGDLSEQRLMLRSASETLMSSEVAITTARAHVGTIENTISEVKMANSAEGYVLEMAKSEIVSADVYDSAAFLAQTQAQLEMIYTITARLSRMKLSDYL</sequence>
<keyword evidence="1" id="KW-0966">Cell projection</keyword>
<name>A0A1Y5SYN1_9RHOB</name>
<dbReference type="AlphaFoldDB" id="A0A1Y5SYN1"/>
<keyword evidence="1" id="KW-0969">Cilium</keyword>
<evidence type="ECO:0000313" key="2">
    <source>
        <dbReference type="Proteomes" id="UP000193307"/>
    </source>
</evidence>